<gene>
    <name evidence="1" type="ORF">K443DRAFT_90063</name>
</gene>
<reference evidence="2" key="2">
    <citation type="submission" date="2015-01" db="EMBL/GenBank/DDBJ databases">
        <title>Evolutionary Origins and Diversification of the Mycorrhizal Mutualists.</title>
        <authorList>
            <consortium name="DOE Joint Genome Institute"/>
            <consortium name="Mycorrhizal Genomics Consortium"/>
            <person name="Kohler A."/>
            <person name="Kuo A."/>
            <person name="Nagy L.G."/>
            <person name="Floudas D."/>
            <person name="Copeland A."/>
            <person name="Barry K.W."/>
            <person name="Cichocki N."/>
            <person name="Veneault-Fourrey C."/>
            <person name="LaButti K."/>
            <person name="Lindquist E.A."/>
            <person name="Lipzen A."/>
            <person name="Lundell T."/>
            <person name="Morin E."/>
            <person name="Murat C."/>
            <person name="Riley R."/>
            <person name="Ohm R."/>
            <person name="Sun H."/>
            <person name="Tunlid A."/>
            <person name="Henrissat B."/>
            <person name="Grigoriev I.V."/>
            <person name="Hibbett D.S."/>
            <person name="Martin F."/>
        </authorList>
    </citation>
    <scope>NUCLEOTIDE SEQUENCE [LARGE SCALE GENOMIC DNA]</scope>
    <source>
        <strain evidence="2">LaAM-08-1</strain>
    </source>
</reference>
<evidence type="ECO:0000313" key="1">
    <source>
        <dbReference type="EMBL" id="KIK06090.1"/>
    </source>
</evidence>
<protein>
    <submittedName>
        <fullName evidence="1">Uncharacterized protein</fullName>
    </submittedName>
</protein>
<name>A0A0C9X1U7_9AGAR</name>
<dbReference type="AlphaFoldDB" id="A0A0C9X1U7"/>
<dbReference type="Proteomes" id="UP000054477">
    <property type="component" value="Unassembled WGS sequence"/>
</dbReference>
<reference evidence="1 2" key="1">
    <citation type="submission" date="2014-04" db="EMBL/GenBank/DDBJ databases">
        <authorList>
            <consortium name="DOE Joint Genome Institute"/>
            <person name="Kuo A."/>
            <person name="Kohler A."/>
            <person name="Nagy L.G."/>
            <person name="Floudas D."/>
            <person name="Copeland A."/>
            <person name="Barry K.W."/>
            <person name="Cichocki N."/>
            <person name="Veneault-Fourrey C."/>
            <person name="LaButti K."/>
            <person name="Lindquist E.A."/>
            <person name="Lipzen A."/>
            <person name="Lundell T."/>
            <person name="Morin E."/>
            <person name="Murat C."/>
            <person name="Sun H."/>
            <person name="Tunlid A."/>
            <person name="Henrissat B."/>
            <person name="Grigoriev I.V."/>
            <person name="Hibbett D.S."/>
            <person name="Martin F."/>
            <person name="Nordberg H.P."/>
            <person name="Cantor M.N."/>
            <person name="Hua S.X."/>
        </authorList>
    </citation>
    <scope>NUCLEOTIDE SEQUENCE [LARGE SCALE GENOMIC DNA]</scope>
    <source>
        <strain evidence="1 2">LaAM-08-1</strain>
    </source>
</reference>
<evidence type="ECO:0000313" key="2">
    <source>
        <dbReference type="Proteomes" id="UP000054477"/>
    </source>
</evidence>
<dbReference type="STRING" id="1095629.A0A0C9X1U7"/>
<dbReference type="OrthoDB" id="3268967at2759"/>
<accession>A0A0C9X1U7</accession>
<sequence>MGEKRVVKFMPHYDGPYTVIDVDENHSTMTLHLPNSPNISPTFHTSDMMLFPSRRLNEPNPIMTDDGTEEYYIERILDA</sequence>
<keyword evidence="2" id="KW-1185">Reference proteome</keyword>
<dbReference type="HOGENOM" id="CLU_180976_0_0_1"/>
<dbReference type="EMBL" id="KN838555">
    <property type="protein sequence ID" value="KIK06090.1"/>
    <property type="molecule type" value="Genomic_DNA"/>
</dbReference>
<organism evidence="1 2">
    <name type="scientific">Laccaria amethystina LaAM-08-1</name>
    <dbReference type="NCBI Taxonomy" id="1095629"/>
    <lineage>
        <taxon>Eukaryota</taxon>
        <taxon>Fungi</taxon>
        <taxon>Dikarya</taxon>
        <taxon>Basidiomycota</taxon>
        <taxon>Agaricomycotina</taxon>
        <taxon>Agaricomycetes</taxon>
        <taxon>Agaricomycetidae</taxon>
        <taxon>Agaricales</taxon>
        <taxon>Agaricineae</taxon>
        <taxon>Hydnangiaceae</taxon>
        <taxon>Laccaria</taxon>
    </lineage>
</organism>
<proteinExistence type="predicted"/>